<dbReference type="SUPFAM" id="SSF53098">
    <property type="entry name" value="Ribonuclease H-like"/>
    <property type="match status" value="1"/>
</dbReference>
<accession>A0A6L2L753</accession>
<evidence type="ECO:0000313" key="1">
    <source>
        <dbReference type="EMBL" id="GEU56677.1"/>
    </source>
</evidence>
<reference evidence="1" key="1">
    <citation type="journal article" date="2019" name="Sci. Rep.">
        <title>Draft genome of Tanacetum cinerariifolium, the natural source of mosquito coil.</title>
        <authorList>
            <person name="Yamashiro T."/>
            <person name="Shiraishi A."/>
            <person name="Satake H."/>
            <person name="Nakayama K."/>
        </authorList>
    </citation>
    <scope>NUCLEOTIDE SEQUENCE</scope>
</reference>
<name>A0A6L2L753_TANCI</name>
<dbReference type="PANTHER" id="PTHR42648">
    <property type="entry name" value="TRANSPOSASE, PUTATIVE-RELATED"/>
    <property type="match status" value="1"/>
</dbReference>
<dbReference type="EMBL" id="BKCJ010003703">
    <property type="protein sequence ID" value="GEU56677.1"/>
    <property type="molecule type" value="Genomic_DNA"/>
</dbReference>
<organism evidence="1">
    <name type="scientific">Tanacetum cinerariifolium</name>
    <name type="common">Dalmatian daisy</name>
    <name type="synonym">Chrysanthemum cinerariifolium</name>
    <dbReference type="NCBI Taxonomy" id="118510"/>
    <lineage>
        <taxon>Eukaryota</taxon>
        <taxon>Viridiplantae</taxon>
        <taxon>Streptophyta</taxon>
        <taxon>Embryophyta</taxon>
        <taxon>Tracheophyta</taxon>
        <taxon>Spermatophyta</taxon>
        <taxon>Magnoliopsida</taxon>
        <taxon>eudicotyledons</taxon>
        <taxon>Gunneridae</taxon>
        <taxon>Pentapetalae</taxon>
        <taxon>asterids</taxon>
        <taxon>campanulids</taxon>
        <taxon>Asterales</taxon>
        <taxon>Asteraceae</taxon>
        <taxon>Asteroideae</taxon>
        <taxon>Anthemideae</taxon>
        <taxon>Anthemidinae</taxon>
        <taxon>Tanacetum</taxon>
    </lineage>
</organism>
<gene>
    <name evidence="1" type="ORF">Tci_028655</name>
</gene>
<dbReference type="InterPro" id="IPR012337">
    <property type="entry name" value="RNaseH-like_sf"/>
</dbReference>
<sequence>MSLQTFTKAVLHGKTINGLYCDNNTFMKWLSCDLSLPDPRVNDSLDLTFGIRVCQRNRTLVEDARIMLIFSKASLYLWAEAVATSFYIQNWSLIRKHHNKTPYELLHDRKPDLKYLRVFGALCYPTNDSKDLGKLKPKADIGIFIGYAPTKNARIEAIRIFVANANKNMTIYQMDTKHALEILKKYGMDSSDSVDTPMVDRAKLDKDLQGKTVDPTHYRRMTAPLCILHPLNLVFAVCMYARYQKSLSLLKKGLLVRGGTIEASKRRRIMLDYRIQQHSKGSNERSGIIPEVLDEPKDIYGSLSSSLFDSDEEIEDISITPNTSSNLTLSSVEYEIQLMVEVFIHQEDPTVQRTPLANTVISIFSKMTTSTPTPPTTQDQVTNVPESESFLKFEQRLLELEKKVEAIPKRAWTKKDKKRTDEMVKMINNMLLERRIMSRLE</sequence>
<dbReference type="AlphaFoldDB" id="A0A6L2L753"/>
<dbReference type="PANTHER" id="PTHR42648:SF32">
    <property type="entry name" value="RIBONUCLEASE H-LIKE DOMAIN, GAG-PRE-INTEGRASE DOMAIN PROTEIN-RELATED"/>
    <property type="match status" value="1"/>
</dbReference>
<proteinExistence type="predicted"/>
<dbReference type="InterPro" id="IPR039537">
    <property type="entry name" value="Retrotran_Ty1/copia-like"/>
</dbReference>
<comment type="caution">
    <text evidence="1">The sequence shown here is derived from an EMBL/GenBank/DDBJ whole genome shotgun (WGS) entry which is preliminary data.</text>
</comment>
<protein>
    <submittedName>
        <fullName evidence="1">Integrase, catalytic region, zinc finger, CCHC-type, peptidase aspartic, catalytic</fullName>
    </submittedName>
</protein>